<dbReference type="Proteomes" id="UP000292702">
    <property type="component" value="Unassembled WGS sequence"/>
</dbReference>
<keyword evidence="2" id="KW-1185">Reference proteome</keyword>
<proteinExistence type="predicted"/>
<gene>
    <name evidence="1" type="ORF">EIP91_011004</name>
</gene>
<dbReference type="AlphaFoldDB" id="A0A4R0R2J4"/>
<sequence length="510" mass="57987">MYRIMVTINNKPLTVKLTVQRLLYTIPASPIPSPHVKSYLPAEIWETIIDTIYCFMNSDERPGNKLVGDKPCSAWRYALIACALTCRTWLHRVHYLLRNCKAGPFPVLQTERHLTTLHDDLRSFPRRGRSIQQLTIAPQRGTTDQSWVARVPLLIGPYLFRTSERHNLDILWLINIDLHLLSTPRFPFFKSLLLFRPRKLQFKRPVAAHPSQLTRLICVSNPEHVQCHLQDLDGRSSVVPTFYSRVKFLLSRLLFMVHLARVRISVSADGDKPQFILLRGSDIRHVDLTLPWADIVHIDQTRFLTPKLCSLSLDTQFPGKPVDGLPSVHPEELTATLSQISKLFDAPLDIILNIRGLMRITLPNTASPKHKHNFRVTLEYKGLCQIGLSAVADMIALRLSSQTGPFTLHCMLPDAGASGPFVNLWPGDAIAADWERVEKLVARSKGISPFLVGFSFPDWADLHQSRKRELRRDMTRTFNAIMQPTQGRITAVHGYVLSGDVILQWVPPRS</sequence>
<organism evidence="1 2">
    <name type="scientific">Steccherinum ochraceum</name>
    <dbReference type="NCBI Taxonomy" id="92696"/>
    <lineage>
        <taxon>Eukaryota</taxon>
        <taxon>Fungi</taxon>
        <taxon>Dikarya</taxon>
        <taxon>Basidiomycota</taxon>
        <taxon>Agaricomycotina</taxon>
        <taxon>Agaricomycetes</taxon>
        <taxon>Polyporales</taxon>
        <taxon>Steccherinaceae</taxon>
        <taxon>Steccherinum</taxon>
    </lineage>
</organism>
<reference evidence="1 2" key="1">
    <citation type="submission" date="2018-11" db="EMBL/GenBank/DDBJ databases">
        <title>Genome assembly of Steccherinum ochraceum LE-BIN_3174, the white-rot fungus of the Steccherinaceae family (The Residual Polyporoid clade, Polyporales, Basidiomycota).</title>
        <authorList>
            <person name="Fedorova T.V."/>
            <person name="Glazunova O.A."/>
            <person name="Landesman E.O."/>
            <person name="Moiseenko K.V."/>
            <person name="Psurtseva N.V."/>
            <person name="Savinova O.S."/>
            <person name="Shakhova N.V."/>
            <person name="Tyazhelova T.V."/>
            <person name="Vasina D.V."/>
        </authorList>
    </citation>
    <scope>NUCLEOTIDE SEQUENCE [LARGE SCALE GENOMIC DNA]</scope>
    <source>
        <strain evidence="1 2">LE-BIN_3174</strain>
    </source>
</reference>
<dbReference type="EMBL" id="RWJN01000690">
    <property type="protein sequence ID" value="TCD59963.1"/>
    <property type="molecule type" value="Genomic_DNA"/>
</dbReference>
<evidence type="ECO:0000313" key="2">
    <source>
        <dbReference type="Proteomes" id="UP000292702"/>
    </source>
</evidence>
<dbReference type="OrthoDB" id="2798901at2759"/>
<comment type="caution">
    <text evidence="1">The sequence shown here is derived from an EMBL/GenBank/DDBJ whole genome shotgun (WGS) entry which is preliminary data.</text>
</comment>
<evidence type="ECO:0000313" key="1">
    <source>
        <dbReference type="EMBL" id="TCD59963.1"/>
    </source>
</evidence>
<name>A0A4R0R2J4_9APHY</name>
<accession>A0A4R0R2J4</accession>
<protein>
    <submittedName>
        <fullName evidence="1">Uncharacterized protein</fullName>
    </submittedName>
</protein>